<reference evidence="1" key="1">
    <citation type="submission" date="2020-04" db="EMBL/GenBank/DDBJ databases">
        <authorList>
            <person name="Zhang T."/>
        </authorList>
    </citation>
    <scope>NUCLEOTIDE SEQUENCE</scope>
    <source>
        <strain evidence="1">HKST-UBA15</strain>
    </source>
</reference>
<name>A0A955I7M0_9BACT</name>
<evidence type="ECO:0000313" key="2">
    <source>
        <dbReference type="Proteomes" id="UP000745577"/>
    </source>
</evidence>
<gene>
    <name evidence="1" type="ORF">KC675_04955</name>
</gene>
<accession>A0A955I7M0</accession>
<dbReference type="AlphaFoldDB" id="A0A955I7M0"/>
<organism evidence="1 2">
    <name type="scientific">Candidatus Dojkabacteria bacterium</name>
    <dbReference type="NCBI Taxonomy" id="2099670"/>
    <lineage>
        <taxon>Bacteria</taxon>
        <taxon>Candidatus Dojkabacteria</taxon>
    </lineage>
</organism>
<comment type="caution">
    <text evidence="1">The sequence shown here is derived from an EMBL/GenBank/DDBJ whole genome shotgun (WGS) entry which is preliminary data.</text>
</comment>
<proteinExistence type="predicted"/>
<dbReference type="Proteomes" id="UP000745577">
    <property type="component" value="Unassembled WGS sequence"/>
</dbReference>
<protein>
    <submittedName>
        <fullName evidence="1">Uncharacterized protein</fullName>
    </submittedName>
</protein>
<reference evidence="1" key="2">
    <citation type="journal article" date="2021" name="Microbiome">
        <title>Successional dynamics and alternative stable states in a saline activated sludge microbial community over 9 years.</title>
        <authorList>
            <person name="Wang Y."/>
            <person name="Ye J."/>
            <person name="Ju F."/>
            <person name="Liu L."/>
            <person name="Boyd J.A."/>
            <person name="Deng Y."/>
            <person name="Parks D.H."/>
            <person name="Jiang X."/>
            <person name="Yin X."/>
            <person name="Woodcroft B.J."/>
            <person name="Tyson G.W."/>
            <person name="Hugenholtz P."/>
            <person name="Polz M.F."/>
            <person name="Zhang T."/>
        </authorList>
    </citation>
    <scope>NUCLEOTIDE SEQUENCE</scope>
    <source>
        <strain evidence="1">HKST-UBA15</strain>
    </source>
</reference>
<evidence type="ECO:0000313" key="1">
    <source>
        <dbReference type="EMBL" id="MCA9380500.1"/>
    </source>
</evidence>
<dbReference type="EMBL" id="JAGQLL010000075">
    <property type="protein sequence ID" value="MCA9380500.1"/>
    <property type="molecule type" value="Genomic_DNA"/>
</dbReference>
<sequence length="249" mass="28650">MLVDYCDDDRDLLPPLNPIETLALRAVTDRLFVFITRNSIKRPQVTTFLLNKDDKKQATYALPFLQNGDQMIFPELTIVQEHNLDSGNSILKSSVEIKVICVDDYETGSLTYNPYQSSLPLNTRWIEDFEGFNPVSMSTQFFFEGNHYQLSFNRNGNLIEVHTNDLALIGNNTMGERSRTQSRRYTDKIDMQLLTENLHQLINYEGGNSNFEALANQRVDIPMTNFFAMRDIGYRVTSEGAIIPLLIYR</sequence>